<feature type="transmembrane region" description="Helical" evidence="8">
    <location>
        <begin position="169"/>
        <end position="185"/>
    </location>
</feature>
<protein>
    <submittedName>
        <fullName evidence="9">Putative branched-subunit amino acid permease</fullName>
    </submittedName>
</protein>
<evidence type="ECO:0000256" key="7">
    <source>
        <dbReference type="ARBA" id="ARBA00023136"/>
    </source>
</evidence>
<evidence type="ECO:0000313" key="9">
    <source>
        <dbReference type="EMBL" id="RZS65937.1"/>
    </source>
</evidence>
<evidence type="ECO:0000256" key="4">
    <source>
        <dbReference type="ARBA" id="ARBA00022475"/>
    </source>
</evidence>
<keyword evidence="7 8" id="KW-0472">Membrane</keyword>
<sequence>MGVGLAVGAFALAVSFGAFAVTNGWPAWLAIVMSAVTFSGSAQFALVTAASGGSIAAGVGAAALINARFIPMGAASARSLHGGPVQRALEGQAVVDGSWVAAQNGDGTLDRAKLFAATLVQWPAWIAGTAIGALFAPSTDFMRQFGLDVIFPAFFLVLLLDALRGRPRLVLIAVVAAVIAAASVLVLPGGVALLICGLAALLAAARTAKRLDR</sequence>
<dbReference type="Proteomes" id="UP000293289">
    <property type="component" value="Unassembled WGS sequence"/>
</dbReference>
<evidence type="ECO:0000313" key="10">
    <source>
        <dbReference type="Proteomes" id="UP000293289"/>
    </source>
</evidence>
<evidence type="ECO:0000256" key="6">
    <source>
        <dbReference type="ARBA" id="ARBA00022989"/>
    </source>
</evidence>
<accession>A0A4Q7MEJ8</accession>
<keyword evidence="4" id="KW-1003">Cell membrane</keyword>
<evidence type="ECO:0000256" key="1">
    <source>
        <dbReference type="ARBA" id="ARBA00004651"/>
    </source>
</evidence>
<organism evidence="9 10">
    <name type="scientific">Agromyces ramosus</name>
    <dbReference type="NCBI Taxonomy" id="33879"/>
    <lineage>
        <taxon>Bacteria</taxon>
        <taxon>Bacillati</taxon>
        <taxon>Actinomycetota</taxon>
        <taxon>Actinomycetes</taxon>
        <taxon>Micrococcales</taxon>
        <taxon>Microbacteriaceae</taxon>
        <taxon>Agromyces</taxon>
    </lineage>
</organism>
<keyword evidence="6 8" id="KW-1133">Transmembrane helix</keyword>
<proteinExistence type="inferred from homology"/>
<evidence type="ECO:0000256" key="2">
    <source>
        <dbReference type="ARBA" id="ARBA00010735"/>
    </source>
</evidence>
<dbReference type="EMBL" id="SGWY01000002">
    <property type="protein sequence ID" value="RZS65937.1"/>
    <property type="molecule type" value="Genomic_DNA"/>
</dbReference>
<keyword evidence="5 8" id="KW-0812">Transmembrane</keyword>
<feature type="transmembrane region" description="Helical" evidence="8">
    <location>
        <begin position="141"/>
        <end position="162"/>
    </location>
</feature>
<gene>
    <name evidence="9" type="ORF">EV187_1645</name>
</gene>
<dbReference type="AlphaFoldDB" id="A0A4Q7MEJ8"/>
<dbReference type="PANTHER" id="PTHR34979:SF1">
    <property type="entry name" value="INNER MEMBRANE PROTEIN YGAZ"/>
    <property type="match status" value="1"/>
</dbReference>
<dbReference type="GO" id="GO:0005886">
    <property type="term" value="C:plasma membrane"/>
    <property type="evidence" value="ECO:0007669"/>
    <property type="project" value="UniProtKB-SubCell"/>
</dbReference>
<dbReference type="PANTHER" id="PTHR34979">
    <property type="entry name" value="INNER MEMBRANE PROTEIN YGAZ"/>
    <property type="match status" value="1"/>
</dbReference>
<evidence type="ECO:0000256" key="5">
    <source>
        <dbReference type="ARBA" id="ARBA00022692"/>
    </source>
</evidence>
<name>A0A4Q7MEJ8_9MICO</name>
<comment type="subcellular location">
    <subcellularLocation>
        <location evidence="1">Cell membrane</location>
        <topology evidence="1">Multi-pass membrane protein</topology>
    </subcellularLocation>
</comment>
<dbReference type="InterPro" id="IPR011606">
    <property type="entry name" value="Brnchd-chn_aa_trnsp_permease"/>
</dbReference>
<feature type="transmembrane region" description="Helical" evidence="8">
    <location>
        <begin position="114"/>
        <end position="135"/>
    </location>
</feature>
<evidence type="ECO:0000256" key="8">
    <source>
        <dbReference type="SAM" id="Phobius"/>
    </source>
</evidence>
<dbReference type="Pfam" id="PF03591">
    <property type="entry name" value="AzlC"/>
    <property type="match status" value="1"/>
</dbReference>
<comment type="caution">
    <text evidence="9">The sequence shown here is derived from an EMBL/GenBank/DDBJ whole genome shotgun (WGS) entry which is preliminary data.</text>
</comment>
<reference evidence="9 10" key="1">
    <citation type="submission" date="2019-02" db="EMBL/GenBank/DDBJ databases">
        <title>Genomic Encyclopedia of Type Strains, Phase IV (KMG-IV): sequencing the most valuable type-strain genomes for metagenomic binning, comparative biology and taxonomic classification.</title>
        <authorList>
            <person name="Goeker M."/>
        </authorList>
    </citation>
    <scope>NUCLEOTIDE SEQUENCE [LARGE SCALE GENOMIC DNA]</scope>
    <source>
        <strain evidence="9 10">DSM 43045</strain>
    </source>
</reference>
<evidence type="ECO:0000256" key="3">
    <source>
        <dbReference type="ARBA" id="ARBA00022448"/>
    </source>
</evidence>
<comment type="similarity">
    <text evidence="2">Belongs to the AzlC family.</text>
</comment>
<keyword evidence="3" id="KW-0813">Transport</keyword>
<keyword evidence="10" id="KW-1185">Reference proteome</keyword>
<feature type="transmembrane region" description="Helical" evidence="8">
    <location>
        <begin position="44"/>
        <end position="65"/>
    </location>
</feature>
<dbReference type="GO" id="GO:1903785">
    <property type="term" value="P:L-valine transmembrane transport"/>
    <property type="evidence" value="ECO:0007669"/>
    <property type="project" value="TreeGrafter"/>
</dbReference>